<keyword evidence="2" id="KW-1185">Reference proteome</keyword>
<dbReference type="AlphaFoldDB" id="A0AA88NTK5"/>
<gene>
    <name evidence="1" type="ORF">Q7C36_002808</name>
</gene>
<comment type="caution">
    <text evidence="1">The sequence shown here is derived from an EMBL/GenBank/DDBJ whole genome shotgun (WGS) entry which is preliminary data.</text>
</comment>
<reference evidence="1" key="1">
    <citation type="submission" date="2023-08" db="EMBL/GenBank/DDBJ databases">
        <title>Pelteobagrus vachellii genome.</title>
        <authorList>
            <person name="Liu H."/>
        </authorList>
    </citation>
    <scope>NUCLEOTIDE SEQUENCE</scope>
    <source>
        <strain evidence="1">PRFRI_2022a</strain>
        <tissue evidence="1">Muscle</tissue>
    </source>
</reference>
<dbReference type="Proteomes" id="UP001187315">
    <property type="component" value="Unassembled WGS sequence"/>
</dbReference>
<name>A0AA88NTK5_TACVA</name>
<dbReference type="EMBL" id="JAVHJS010000002">
    <property type="protein sequence ID" value="KAK2866752.1"/>
    <property type="molecule type" value="Genomic_DNA"/>
</dbReference>
<accession>A0AA88NTK5</accession>
<evidence type="ECO:0000313" key="2">
    <source>
        <dbReference type="Proteomes" id="UP001187315"/>
    </source>
</evidence>
<proteinExistence type="predicted"/>
<protein>
    <submittedName>
        <fullName evidence="1">Uncharacterized protein</fullName>
    </submittedName>
</protein>
<organism evidence="1 2">
    <name type="scientific">Tachysurus vachellii</name>
    <name type="common">Darkbarbel catfish</name>
    <name type="synonym">Pelteobagrus vachellii</name>
    <dbReference type="NCBI Taxonomy" id="175792"/>
    <lineage>
        <taxon>Eukaryota</taxon>
        <taxon>Metazoa</taxon>
        <taxon>Chordata</taxon>
        <taxon>Craniata</taxon>
        <taxon>Vertebrata</taxon>
        <taxon>Euteleostomi</taxon>
        <taxon>Actinopterygii</taxon>
        <taxon>Neopterygii</taxon>
        <taxon>Teleostei</taxon>
        <taxon>Ostariophysi</taxon>
        <taxon>Siluriformes</taxon>
        <taxon>Bagridae</taxon>
        <taxon>Tachysurus</taxon>
    </lineage>
</organism>
<evidence type="ECO:0000313" key="1">
    <source>
        <dbReference type="EMBL" id="KAK2866752.1"/>
    </source>
</evidence>
<sequence length="73" mass="8442">MGSDAGMFTLLQESKNLLVLFNKIKRNQTHQSAPDSQLRFQWVLWVPLTFQNRDPAVDFTQSSNINDSKRAFI</sequence>